<dbReference type="InterPro" id="IPR029044">
    <property type="entry name" value="Nucleotide-diphossugar_trans"/>
</dbReference>
<keyword evidence="8" id="KW-1185">Reference proteome</keyword>
<keyword evidence="4" id="KW-0808">Transferase</keyword>
<evidence type="ECO:0000256" key="5">
    <source>
        <dbReference type="SAM" id="MobiDB-lite"/>
    </source>
</evidence>
<gene>
    <name evidence="7" type="ORF">GCM10011376_32030</name>
</gene>
<dbReference type="EMBL" id="BNAD01000011">
    <property type="protein sequence ID" value="GHE18593.1"/>
    <property type="molecule type" value="Genomic_DNA"/>
</dbReference>
<dbReference type="Proteomes" id="UP000597341">
    <property type="component" value="Unassembled WGS sequence"/>
</dbReference>
<proteinExistence type="inferred from homology"/>
<feature type="compositionally biased region" description="Basic and acidic residues" evidence="5">
    <location>
        <begin position="1"/>
        <end position="14"/>
    </location>
</feature>
<dbReference type="InterPro" id="IPR001173">
    <property type="entry name" value="Glyco_trans_2-like"/>
</dbReference>
<evidence type="ECO:0000256" key="3">
    <source>
        <dbReference type="ARBA" id="ARBA00022676"/>
    </source>
</evidence>
<feature type="domain" description="Glycosyltransferase 2-like" evidence="6">
    <location>
        <begin position="25"/>
        <end position="126"/>
    </location>
</feature>
<evidence type="ECO:0000256" key="2">
    <source>
        <dbReference type="ARBA" id="ARBA00006739"/>
    </source>
</evidence>
<accession>A0ABQ3HLN7</accession>
<comment type="caution">
    <text evidence="7">The sequence shown here is derived from an EMBL/GenBank/DDBJ whole genome shotgun (WGS) entry which is preliminary data.</text>
</comment>
<evidence type="ECO:0000256" key="1">
    <source>
        <dbReference type="ARBA" id="ARBA00004776"/>
    </source>
</evidence>
<dbReference type="Gene3D" id="3.90.550.10">
    <property type="entry name" value="Spore Coat Polysaccharide Biosynthesis Protein SpsA, Chain A"/>
    <property type="match status" value="1"/>
</dbReference>
<protein>
    <recommendedName>
        <fullName evidence="6">Glycosyltransferase 2-like domain-containing protein</fullName>
    </recommendedName>
</protein>
<name>A0ABQ3HLN7_9ACTN</name>
<keyword evidence="3" id="KW-0328">Glycosyltransferase</keyword>
<reference evidence="8" key="1">
    <citation type="journal article" date="2019" name="Int. J. Syst. Evol. Microbiol.">
        <title>The Global Catalogue of Microorganisms (GCM) 10K type strain sequencing project: providing services to taxonomists for standard genome sequencing and annotation.</title>
        <authorList>
            <consortium name="The Broad Institute Genomics Platform"/>
            <consortium name="The Broad Institute Genome Sequencing Center for Infectious Disease"/>
            <person name="Wu L."/>
            <person name="Ma J."/>
        </authorList>
    </citation>
    <scope>NUCLEOTIDE SEQUENCE [LARGE SCALE GENOMIC DNA]</scope>
    <source>
        <strain evidence="8">CGMCC 1.12791</strain>
    </source>
</reference>
<evidence type="ECO:0000256" key="4">
    <source>
        <dbReference type="ARBA" id="ARBA00022679"/>
    </source>
</evidence>
<evidence type="ECO:0000259" key="6">
    <source>
        <dbReference type="Pfam" id="PF00535"/>
    </source>
</evidence>
<evidence type="ECO:0000313" key="8">
    <source>
        <dbReference type="Proteomes" id="UP000597341"/>
    </source>
</evidence>
<dbReference type="SUPFAM" id="SSF53448">
    <property type="entry name" value="Nucleotide-diphospho-sugar transferases"/>
    <property type="match status" value="1"/>
</dbReference>
<organism evidence="7 8">
    <name type="scientific">Nocardioides flavus</name>
    <name type="common">ex Wang et al. 2016</name>
    <dbReference type="NCBI Taxonomy" id="2058780"/>
    <lineage>
        <taxon>Bacteria</taxon>
        <taxon>Bacillati</taxon>
        <taxon>Actinomycetota</taxon>
        <taxon>Actinomycetes</taxon>
        <taxon>Propionibacteriales</taxon>
        <taxon>Nocardioidaceae</taxon>
        <taxon>Nocardioides</taxon>
    </lineage>
</organism>
<dbReference type="PANTHER" id="PTHR43179">
    <property type="entry name" value="RHAMNOSYLTRANSFERASE WBBL"/>
    <property type="match status" value="1"/>
</dbReference>
<feature type="region of interest" description="Disordered" evidence="5">
    <location>
        <begin position="1"/>
        <end position="22"/>
    </location>
</feature>
<dbReference type="Pfam" id="PF00535">
    <property type="entry name" value="Glycos_transf_2"/>
    <property type="match status" value="1"/>
</dbReference>
<sequence length="312" mass="32604">MRRPIPSRDPESSPDHGPVGSVAGVVTAFQPEDELTRAVEAVRAQVGVVVVVLDEADPSATTRAVLDACRALGADVVLHGDNRGIGAALNTGIARARELLPTTTHVLTLDQDSAVPAGYTSALLAAGAAADRAGVPVGMLAPDTVGSIVRLPGLRHRQAPGGVVIGDEPIQSGLLVPVTALDAVGGFDEGLFIDGVDTDFYLRASDLGLRCVVAPGIRLEHRLGRAITLGSGRELPLLVAATFRYHYQWRNLVALLSSHARRHPVWAGRAVVRSVRHLVIVTALAPGRLARLREAARGAAAGVRGETGKRPD</sequence>
<evidence type="ECO:0000313" key="7">
    <source>
        <dbReference type="EMBL" id="GHE18593.1"/>
    </source>
</evidence>
<comment type="similarity">
    <text evidence="2">Belongs to the glycosyltransferase 2 family.</text>
</comment>
<dbReference type="PANTHER" id="PTHR43179:SF12">
    <property type="entry name" value="GALACTOFURANOSYLTRANSFERASE GLFT2"/>
    <property type="match status" value="1"/>
</dbReference>
<comment type="pathway">
    <text evidence="1">Cell wall biogenesis; cell wall polysaccharide biosynthesis.</text>
</comment>
<dbReference type="RefSeq" id="WP_191280487.1">
    <property type="nucleotide sequence ID" value="NZ_BNAD01000011.1"/>
</dbReference>